<dbReference type="InterPro" id="IPR006597">
    <property type="entry name" value="Sel1-like"/>
</dbReference>
<dbReference type="SMART" id="SM00671">
    <property type="entry name" value="SEL1"/>
    <property type="match status" value="3"/>
</dbReference>
<dbReference type="Proteomes" id="UP001157440">
    <property type="component" value="Unassembled WGS sequence"/>
</dbReference>
<dbReference type="PANTHER" id="PTHR45088:SF1">
    <property type="entry name" value="OS04G0476000 PROTEIN"/>
    <property type="match status" value="1"/>
</dbReference>
<evidence type="ECO:0000313" key="1">
    <source>
        <dbReference type="EMBL" id="GLS69074.1"/>
    </source>
</evidence>
<dbReference type="AlphaFoldDB" id="A0AA37T9E0"/>
<dbReference type="Pfam" id="PF08238">
    <property type="entry name" value="Sel1"/>
    <property type="match status" value="3"/>
</dbReference>
<dbReference type="PANTHER" id="PTHR45088">
    <property type="entry name" value="OSJNBA0022H21.17 PROTEIN"/>
    <property type="match status" value="1"/>
</dbReference>
<keyword evidence="2" id="KW-1185">Reference proteome</keyword>
<evidence type="ECO:0008006" key="3">
    <source>
        <dbReference type="Google" id="ProtNLM"/>
    </source>
</evidence>
<accession>A0AA37T9E0</accession>
<gene>
    <name evidence="1" type="ORF">GCM10007890_10860</name>
</gene>
<name>A0AA37T9E0_9HYPH</name>
<dbReference type="EMBL" id="BSPL01000010">
    <property type="protein sequence ID" value="GLS69074.1"/>
    <property type="molecule type" value="Genomic_DNA"/>
</dbReference>
<organism evidence="1 2">
    <name type="scientific">Methylobacterium tardum</name>
    <dbReference type="NCBI Taxonomy" id="374432"/>
    <lineage>
        <taxon>Bacteria</taxon>
        <taxon>Pseudomonadati</taxon>
        <taxon>Pseudomonadota</taxon>
        <taxon>Alphaproteobacteria</taxon>
        <taxon>Hyphomicrobiales</taxon>
        <taxon>Methylobacteriaceae</taxon>
        <taxon>Methylobacterium</taxon>
    </lineage>
</organism>
<dbReference type="Gene3D" id="1.25.40.10">
    <property type="entry name" value="Tetratricopeptide repeat domain"/>
    <property type="match status" value="1"/>
</dbReference>
<proteinExistence type="predicted"/>
<reference evidence="2" key="1">
    <citation type="journal article" date="2019" name="Int. J. Syst. Evol. Microbiol.">
        <title>The Global Catalogue of Microorganisms (GCM) 10K type strain sequencing project: providing services to taxonomists for standard genome sequencing and annotation.</title>
        <authorList>
            <consortium name="The Broad Institute Genomics Platform"/>
            <consortium name="The Broad Institute Genome Sequencing Center for Infectious Disease"/>
            <person name="Wu L."/>
            <person name="Ma J."/>
        </authorList>
    </citation>
    <scope>NUCLEOTIDE SEQUENCE [LARGE SCALE GENOMIC DNA]</scope>
    <source>
        <strain evidence="2">NBRC 103632</strain>
    </source>
</reference>
<evidence type="ECO:0000313" key="2">
    <source>
        <dbReference type="Proteomes" id="UP001157440"/>
    </source>
</evidence>
<protein>
    <recommendedName>
        <fullName evidence="3">Sel1 repeat family protein</fullName>
    </recommendedName>
</protein>
<dbReference type="RefSeq" id="WP_238199047.1">
    <property type="nucleotide sequence ID" value="NZ_BPQZ01000030.1"/>
</dbReference>
<dbReference type="InterPro" id="IPR011990">
    <property type="entry name" value="TPR-like_helical_dom_sf"/>
</dbReference>
<dbReference type="SUPFAM" id="SSF81901">
    <property type="entry name" value="HCP-like"/>
    <property type="match status" value="1"/>
</dbReference>
<dbReference type="InterPro" id="IPR053301">
    <property type="entry name" value="F-box_motif"/>
</dbReference>
<comment type="caution">
    <text evidence="1">The sequence shown here is derived from an EMBL/GenBank/DDBJ whole genome shotgun (WGS) entry which is preliminary data.</text>
</comment>
<sequence length="195" mass="20549">MLVGSISCGASSAHDGDPGVGAAQSCDHLASAPWDPDAPDAQRTVNFRDLRAGAAIAACQAAIAEAPRLRRFHFQLGRAYDRQGANQDAFEAYRRAAELGSGAAKVNIGILYQQGRRFEKSDAKARAWFRDAAETGIPEGMYCYAVALDNGIGGSPDAAAARTWYVKAAARGTTKARDALVRLELDGAGTGTRCD</sequence>